<evidence type="ECO:0000313" key="2">
    <source>
        <dbReference type="EMBL" id="MCR8634872.1"/>
    </source>
</evidence>
<dbReference type="RefSeq" id="WP_258216559.1">
    <property type="nucleotide sequence ID" value="NZ_JANQBD010000023.1"/>
</dbReference>
<gene>
    <name evidence="2" type="ORF">NV381_27095</name>
</gene>
<sequence length="49" mass="5576">MDEKENHEPTIAPGMSDHQELEEKATEEEVSEGESTSVTQLYLDRTPEK</sequence>
<accession>A0ABT1YPA5</accession>
<reference evidence="2 3" key="1">
    <citation type="submission" date="2022-08" db="EMBL/GenBank/DDBJ databases">
        <title>Paenibacillus endoradicis sp. nov., Paenibacillus radicibacter sp. nov and Paenibacillus pararadicis sp. nov., three cold-adapted plant growth-promoting bacteria isolated from root of Larix gmelinii in Great Khingan.</title>
        <authorList>
            <person name="Xue H."/>
        </authorList>
    </citation>
    <scope>NUCLEOTIDE SEQUENCE [LARGE SCALE GENOMIC DNA]</scope>
    <source>
        <strain evidence="2 3">N5-1-1-5</strain>
    </source>
</reference>
<evidence type="ECO:0000313" key="3">
    <source>
        <dbReference type="Proteomes" id="UP001300012"/>
    </source>
</evidence>
<proteinExistence type="predicted"/>
<comment type="caution">
    <text evidence="2">The sequence shown here is derived from an EMBL/GenBank/DDBJ whole genome shotgun (WGS) entry which is preliminary data.</text>
</comment>
<dbReference type="EMBL" id="JANQBD010000023">
    <property type="protein sequence ID" value="MCR8634872.1"/>
    <property type="molecule type" value="Genomic_DNA"/>
</dbReference>
<protein>
    <submittedName>
        <fullName evidence="2">Uncharacterized protein</fullName>
    </submittedName>
</protein>
<evidence type="ECO:0000256" key="1">
    <source>
        <dbReference type="SAM" id="MobiDB-lite"/>
    </source>
</evidence>
<feature type="region of interest" description="Disordered" evidence="1">
    <location>
        <begin position="1"/>
        <end position="49"/>
    </location>
</feature>
<dbReference type="Proteomes" id="UP001300012">
    <property type="component" value="Unassembled WGS sequence"/>
</dbReference>
<keyword evidence="3" id="KW-1185">Reference proteome</keyword>
<organism evidence="2 3">
    <name type="scientific">Paenibacillus radicis</name>
    <name type="common">ex Xue et al. 2023</name>
    <dbReference type="NCBI Taxonomy" id="2972489"/>
    <lineage>
        <taxon>Bacteria</taxon>
        <taxon>Bacillati</taxon>
        <taxon>Bacillota</taxon>
        <taxon>Bacilli</taxon>
        <taxon>Bacillales</taxon>
        <taxon>Paenibacillaceae</taxon>
        <taxon>Paenibacillus</taxon>
    </lineage>
</organism>
<name>A0ABT1YPA5_9BACL</name>